<dbReference type="AlphaFoldDB" id="A0A7X0LKR9"/>
<gene>
    <name evidence="1" type="ORF">HNQ40_001034</name>
</gene>
<proteinExistence type="predicted"/>
<evidence type="ECO:0000313" key="1">
    <source>
        <dbReference type="EMBL" id="MBB6429228.1"/>
    </source>
</evidence>
<reference evidence="1 2" key="1">
    <citation type="submission" date="2020-08" db="EMBL/GenBank/DDBJ databases">
        <title>Genomic Encyclopedia of Type Strains, Phase IV (KMG-IV): sequencing the most valuable type-strain genomes for metagenomic binning, comparative biology and taxonomic classification.</title>
        <authorList>
            <person name="Goeker M."/>
        </authorList>
    </citation>
    <scope>NUCLEOTIDE SEQUENCE [LARGE SCALE GENOMIC DNA]</scope>
    <source>
        <strain evidence="1 2">DSM 103725</strain>
    </source>
</reference>
<evidence type="ECO:0000313" key="2">
    <source>
        <dbReference type="Proteomes" id="UP000541810"/>
    </source>
</evidence>
<dbReference type="EMBL" id="JACHGY010000001">
    <property type="protein sequence ID" value="MBB6429228.1"/>
    <property type="molecule type" value="Genomic_DNA"/>
</dbReference>
<accession>A0A7X0LKR9</accession>
<dbReference type="RefSeq" id="WP_184676814.1">
    <property type="nucleotide sequence ID" value="NZ_JACHGY010000001.1"/>
</dbReference>
<sequence length="252" mass="28032">MIAPTQAYLLQCASHGSGPETLFASWSIHHGWQRQIDRMQAIVDQYGPRVIDWHLPFGHTGDWPYLFSQARSNRYTKTAPESMKPKAVEAVLSSWHKRNPDSPIRVYIGDMEHDPALRDANNPDQRNTVITDSLKPLYDSGVRMIGLDRSATYAAGTWMAETIQAQAANGANIYLEAWPEHEWQSGYNVIGAASTLARMDPSVHADSAALGRLQPDKLGEVVAYCFDTRHVEAAVTRGWIPSANIYVWQGGA</sequence>
<comment type="caution">
    <text evidence="1">The sequence shown here is derived from an EMBL/GenBank/DDBJ whole genome shotgun (WGS) entry which is preliminary data.</text>
</comment>
<protein>
    <submittedName>
        <fullName evidence="1">Uncharacterized protein</fullName>
    </submittedName>
</protein>
<name>A0A7X0LKR9_9BACT</name>
<dbReference type="Proteomes" id="UP000541810">
    <property type="component" value="Unassembled WGS sequence"/>
</dbReference>
<keyword evidence="2" id="KW-1185">Reference proteome</keyword>
<organism evidence="1 2">
    <name type="scientific">Algisphaera agarilytica</name>
    <dbReference type="NCBI Taxonomy" id="1385975"/>
    <lineage>
        <taxon>Bacteria</taxon>
        <taxon>Pseudomonadati</taxon>
        <taxon>Planctomycetota</taxon>
        <taxon>Phycisphaerae</taxon>
        <taxon>Phycisphaerales</taxon>
        <taxon>Phycisphaeraceae</taxon>
        <taxon>Algisphaera</taxon>
    </lineage>
</organism>